<keyword evidence="5 6" id="KW-0472">Membrane</keyword>
<name>A0A0G4GX56_VITBC</name>
<dbReference type="InterPro" id="IPR005045">
    <property type="entry name" value="CDC50/LEM3_fam"/>
</dbReference>
<evidence type="ECO:0000256" key="5">
    <source>
        <dbReference type="ARBA" id="ARBA00023136"/>
    </source>
</evidence>
<evidence type="ECO:0000256" key="6">
    <source>
        <dbReference type="PIRNR" id="PIRNR015840"/>
    </source>
</evidence>
<evidence type="ECO:0000313" key="10">
    <source>
        <dbReference type="Proteomes" id="UP000041254"/>
    </source>
</evidence>
<dbReference type="GO" id="GO:0005794">
    <property type="term" value="C:Golgi apparatus"/>
    <property type="evidence" value="ECO:0007669"/>
    <property type="project" value="TreeGrafter"/>
</dbReference>
<evidence type="ECO:0000256" key="4">
    <source>
        <dbReference type="ARBA" id="ARBA00022989"/>
    </source>
</evidence>
<dbReference type="VEuPathDB" id="CryptoDB:Vbra_831"/>
<organism evidence="9 10">
    <name type="scientific">Vitrella brassicaformis (strain CCMP3155)</name>
    <dbReference type="NCBI Taxonomy" id="1169540"/>
    <lineage>
        <taxon>Eukaryota</taxon>
        <taxon>Sar</taxon>
        <taxon>Alveolata</taxon>
        <taxon>Colpodellida</taxon>
        <taxon>Vitrellaceae</taxon>
        <taxon>Vitrella</taxon>
    </lineage>
</organism>
<dbReference type="GO" id="GO:0005886">
    <property type="term" value="C:plasma membrane"/>
    <property type="evidence" value="ECO:0007669"/>
    <property type="project" value="TreeGrafter"/>
</dbReference>
<sequence length="433" mass="48901">MEPPEPSAPRGGHTEAPPRTSPPSDANEATTARHRSRTARPSNTPAAASSRRRHDTRGSQQSGRSSHVSQGKGFVVNNFTQQRLKAWQPILTPCWMICTFYVVGLTLLVIGAVLLSASSDIYECVQRYDQKGKLETTIQMTFSADECVGPKRHIDTIPGPVYVYYELSNFHQNYRTYVNSRSFAQLRGGVITDTDRLLTCKPWVSYKKKEDNEEKEIIYSPCGLIARSVFNDTYSFYQTNPTTGLRESVTVDDSLETLVFAMDRRSRYQRQEQYFESPFGGDERRYQNPRTNHTNVAQWLLVPGTYGAPQVFNESGQPLFPGGVADPHFIVWMRTAPLPNFRKMWGKLVLPGDELVLPIDVEIDNRYPVGGFGGAKKLVLSTANWQGGRDFFLAGAYFAFGALLFLLGLVFSCKYLRKPRPLGDVNYLHWVRK</sequence>
<proteinExistence type="inferred from homology"/>
<evidence type="ECO:0000256" key="2">
    <source>
        <dbReference type="ARBA" id="ARBA00009457"/>
    </source>
</evidence>
<dbReference type="OMA" id="IPWSMFN"/>
<reference evidence="9 10" key="1">
    <citation type="submission" date="2014-11" db="EMBL/GenBank/DDBJ databases">
        <authorList>
            <person name="Zhu J."/>
            <person name="Qi W."/>
            <person name="Song R."/>
        </authorList>
    </citation>
    <scope>NUCLEOTIDE SEQUENCE [LARGE SCALE GENOMIC DNA]</scope>
</reference>
<evidence type="ECO:0000256" key="7">
    <source>
        <dbReference type="SAM" id="MobiDB-lite"/>
    </source>
</evidence>
<keyword evidence="4 8" id="KW-1133">Transmembrane helix</keyword>
<feature type="compositionally biased region" description="Polar residues" evidence="7">
    <location>
        <begin position="58"/>
        <end position="69"/>
    </location>
</feature>
<evidence type="ECO:0000256" key="3">
    <source>
        <dbReference type="ARBA" id="ARBA00022692"/>
    </source>
</evidence>
<dbReference type="STRING" id="1169540.A0A0G4GX56"/>
<gene>
    <name evidence="9" type="ORF">Vbra_831</name>
</gene>
<protein>
    <recommendedName>
        <fullName evidence="11">ALA-interacting subunit</fullName>
    </recommendedName>
</protein>
<feature type="region of interest" description="Disordered" evidence="7">
    <location>
        <begin position="1"/>
        <end position="70"/>
    </location>
</feature>
<dbReference type="Proteomes" id="UP000041254">
    <property type="component" value="Unassembled WGS sequence"/>
</dbReference>
<comment type="similarity">
    <text evidence="2 6">Belongs to the CDC50/LEM3 family.</text>
</comment>
<dbReference type="PANTHER" id="PTHR10926:SF0">
    <property type="entry name" value="CDC50, ISOFORM A"/>
    <property type="match status" value="1"/>
</dbReference>
<dbReference type="InParanoid" id="A0A0G4GX56"/>
<evidence type="ECO:0000313" key="9">
    <source>
        <dbReference type="EMBL" id="CEM35533.1"/>
    </source>
</evidence>
<dbReference type="PhylomeDB" id="A0A0G4GX56"/>
<dbReference type="PANTHER" id="PTHR10926">
    <property type="entry name" value="CELL CYCLE CONTROL PROTEIN 50"/>
    <property type="match status" value="1"/>
</dbReference>
<accession>A0A0G4GX56</accession>
<feature type="transmembrane region" description="Helical" evidence="8">
    <location>
        <begin position="391"/>
        <end position="411"/>
    </location>
</feature>
<dbReference type="Pfam" id="PF03381">
    <property type="entry name" value="CDC50"/>
    <property type="match status" value="1"/>
</dbReference>
<keyword evidence="10" id="KW-1185">Reference proteome</keyword>
<dbReference type="OrthoDB" id="340608at2759"/>
<feature type="transmembrane region" description="Helical" evidence="8">
    <location>
        <begin position="90"/>
        <end position="115"/>
    </location>
</feature>
<evidence type="ECO:0000256" key="8">
    <source>
        <dbReference type="SAM" id="Phobius"/>
    </source>
</evidence>
<evidence type="ECO:0000256" key="1">
    <source>
        <dbReference type="ARBA" id="ARBA00004141"/>
    </source>
</evidence>
<evidence type="ECO:0008006" key="11">
    <source>
        <dbReference type="Google" id="ProtNLM"/>
    </source>
</evidence>
<dbReference type="FunCoup" id="A0A0G4GX56">
    <property type="interactions" value="63"/>
</dbReference>
<keyword evidence="3 8" id="KW-0812">Transmembrane</keyword>
<dbReference type="EMBL" id="CDMY01000859">
    <property type="protein sequence ID" value="CEM35533.1"/>
    <property type="molecule type" value="Genomic_DNA"/>
</dbReference>
<dbReference type="GO" id="GO:0005783">
    <property type="term" value="C:endoplasmic reticulum"/>
    <property type="evidence" value="ECO:0007669"/>
    <property type="project" value="TreeGrafter"/>
</dbReference>
<comment type="subcellular location">
    <subcellularLocation>
        <location evidence="1">Membrane</location>
        <topology evidence="1">Multi-pass membrane protein</topology>
    </subcellularLocation>
</comment>
<dbReference type="AlphaFoldDB" id="A0A0G4GX56"/>
<dbReference type="PIRSF" id="PIRSF015840">
    <property type="entry name" value="DUF284_TM_euk"/>
    <property type="match status" value="1"/>
</dbReference>